<dbReference type="InterPro" id="IPR002121">
    <property type="entry name" value="HRDC_dom"/>
</dbReference>
<dbReference type="PROSITE" id="PS50967">
    <property type="entry name" value="HRDC"/>
    <property type="match status" value="1"/>
</dbReference>
<feature type="region of interest" description="Disordered" evidence="1">
    <location>
        <begin position="422"/>
        <end position="446"/>
    </location>
</feature>
<comment type="caution">
    <text evidence="3">The sequence shown here is derived from an EMBL/GenBank/DDBJ whole genome shotgun (WGS) entry which is preliminary data.</text>
</comment>
<name>A0ABQ7HYK6_9MICR</name>
<protein>
    <recommendedName>
        <fullName evidence="2">HRDC domain-containing protein</fullName>
    </recommendedName>
</protein>
<feature type="domain" description="HRDC" evidence="2">
    <location>
        <begin position="268"/>
        <end position="348"/>
    </location>
</feature>
<dbReference type="Proteomes" id="UP001516464">
    <property type="component" value="Unassembled WGS sequence"/>
</dbReference>
<reference evidence="3 4" key="1">
    <citation type="submission" date="2019-01" db="EMBL/GenBank/DDBJ databases">
        <title>Genomes sequencing and comparative genomics of infectious freshwater microsporidia, Cucumispora dikerogammari and Thelohania contejeani.</title>
        <authorList>
            <person name="Cormier A."/>
            <person name="Giraud I."/>
            <person name="Wattier R."/>
            <person name="Teixeira M."/>
            <person name="Grandjean F."/>
            <person name="Rigaud T."/>
            <person name="Cordaux R."/>
        </authorList>
    </citation>
    <scope>NUCLEOTIDE SEQUENCE [LARGE SCALE GENOMIC DNA]</scope>
    <source>
        <strain evidence="3">T1</strain>
        <tissue evidence="3">Spores</tissue>
    </source>
</reference>
<evidence type="ECO:0000313" key="3">
    <source>
        <dbReference type="EMBL" id="KAF7683193.1"/>
    </source>
</evidence>
<dbReference type="Gene3D" id="1.10.150.80">
    <property type="entry name" value="HRDC domain"/>
    <property type="match status" value="1"/>
</dbReference>
<organism evidence="3 4">
    <name type="scientific">Astathelohania contejeani</name>
    <dbReference type="NCBI Taxonomy" id="164912"/>
    <lineage>
        <taxon>Eukaryota</taxon>
        <taxon>Fungi</taxon>
        <taxon>Fungi incertae sedis</taxon>
        <taxon>Microsporidia</taxon>
        <taxon>Astathelohaniidae</taxon>
        <taxon>Astathelohania</taxon>
    </lineage>
</organism>
<evidence type="ECO:0000259" key="2">
    <source>
        <dbReference type="PROSITE" id="PS50967"/>
    </source>
</evidence>
<dbReference type="EMBL" id="SBIQ01000117">
    <property type="protein sequence ID" value="KAF7683193.1"/>
    <property type="molecule type" value="Genomic_DNA"/>
</dbReference>
<proteinExistence type="predicted"/>
<gene>
    <name evidence="3" type="ORF">TCON_1594</name>
</gene>
<dbReference type="SUPFAM" id="SSF47819">
    <property type="entry name" value="HRDC-like"/>
    <property type="match status" value="1"/>
</dbReference>
<evidence type="ECO:0000256" key="1">
    <source>
        <dbReference type="SAM" id="MobiDB-lite"/>
    </source>
</evidence>
<evidence type="ECO:0000313" key="4">
    <source>
        <dbReference type="Proteomes" id="UP001516464"/>
    </source>
</evidence>
<dbReference type="InterPro" id="IPR044876">
    <property type="entry name" value="HRDC_dom_sf"/>
</dbReference>
<keyword evidence="4" id="KW-1185">Reference proteome</keyword>
<dbReference type="InterPro" id="IPR010997">
    <property type="entry name" value="HRDC-like_sf"/>
</dbReference>
<accession>A0ABQ7HYK6</accession>
<sequence>MEKIKMGSNLIKLINQNMFKISQEYYENPSKHSQILELLDTLIIDTSPIEDRISLFYNLFENVDGSEDKTHQIKIFKGGKLIAILPNTGKTDNSELLIRNKFNKNVISNLELLRCFDRRIKSEMVYIKVYESIYMSYEGTPSLMVVKTGTCDEIIIDCTVLKDISTFISKWCSKRVILHCQLCAEVINRTYGLNLKYLCLENIHKDTIWVDWSIRPVTQDMIDVIKRRTQYEYIKIKDNQFNKVGNSLNWDEHKGYEISIDEIIKKYSVDDIELLKKLLKLREFISKENNVSLSYVMSDGDLVKLTVEKPICLDALSECFLRMSPVTRIHSSDILLTIKSDEKLFSVEDLKKNKAIKEMNIEYISTQASNMEEKRNGKNTETELYDEWRKCGDKIEIESEKEKKIKEEVKIDDLPKEMKLTVKKFNEDKKRKPKSKGDSSKKINKN</sequence>